<dbReference type="PROSITE" id="PS51748">
    <property type="entry name" value="HEXOKINASE_2"/>
    <property type="match status" value="1"/>
</dbReference>
<evidence type="ECO:0000256" key="3">
    <source>
        <dbReference type="ARBA" id="ARBA00022741"/>
    </source>
</evidence>
<dbReference type="InterPro" id="IPR043129">
    <property type="entry name" value="ATPase_NBD"/>
</dbReference>
<dbReference type="GO" id="GO:0008865">
    <property type="term" value="F:fructokinase activity"/>
    <property type="evidence" value="ECO:0007669"/>
    <property type="project" value="TreeGrafter"/>
</dbReference>
<keyword evidence="5 6" id="KW-0067">ATP-binding</keyword>
<dbReference type="GO" id="GO:0006006">
    <property type="term" value="P:glucose metabolic process"/>
    <property type="evidence" value="ECO:0007669"/>
    <property type="project" value="TreeGrafter"/>
</dbReference>
<evidence type="ECO:0000256" key="2">
    <source>
        <dbReference type="ARBA" id="ARBA00022679"/>
    </source>
</evidence>
<dbReference type="GO" id="GO:0005739">
    <property type="term" value="C:mitochondrion"/>
    <property type="evidence" value="ECO:0007669"/>
    <property type="project" value="TreeGrafter"/>
</dbReference>
<dbReference type="AlphaFoldDB" id="A0A0R0M5K8"/>
<evidence type="ECO:0000259" key="8">
    <source>
        <dbReference type="Pfam" id="PF03727"/>
    </source>
</evidence>
<accession>A0A0R0M5K8</accession>
<dbReference type="UniPathway" id="UPA00109">
    <property type="reaction ID" value="UER00180"/>
</dbReference>
<dbReference type="GO" id="GO:0019158">
    <property type="term" value="F:mannokinase activity"/>
    <property type="evidence" value="ECO:0007669"/>
    <property type="project" value="TreeGrafter"/>
</dbReference>
<keyword evidence="3 6" id="KW-0547">Nucleotide-binding</keyword>
<dbReference type="Gene3D" id="3.30.420.40">
    <property type="match status" value="1"/>
</dbReference>
<dbReference type="GO" id="GO:0001678">
    <property type="term" value="P:intracellular glucose homeostasis"/>
    <property type="evidence" value="ECO:0007669"/>
    <property type="project" value="InterPro"/>
</dbReference>
<gene>
    <name evidence="9" type="ORF">M153_2710002389</name>
</gene>
<dbReference type="GO" id="GO:0005524">
    <property type="term" value="F:ATP binding"/>
    <property type="evidence" value="ECO:0007669"/>
    <property type="project" value="UniProtKB-UniRule"/>
</dbReference>
<evidence type="ECO:0000256" key="5">
    <source>
        <dbReference type="ARBA" id="ARBA00022840"/>
    </source>
</evidence>
<evidence type="ECO:0000256" key="4">
    <source>
        <dbReference type="ARBA" id="ARBA00022777"/>
    </source>
</evidence>
<organism evidence="9 10">
    <name type="scientific">Pseudoloma neurophilia</name>
    <dbReference type="NCBI Taxonomy" id="146866"/>
    <lineage>
        <taxon>Eukaryota</taxon>
        <taxon>Fungi</taxon>
        <taxon>Fungi incertae sedis</taxon>
        <taxon>Microsporidia</taxon>
        <taxon>Pseudoloma</taxon>
    </lineage>
</organism>
<dbReference type="SUPFAM" id="SSF53067">
    <property type="entry name" value="Actin-like ATPase domain"/>
    <property type="match status" value="2"/>
</dbReference>
<dbReference type="VEuPathDB" id="MicrosporidiaDB:M153_2710002389"/>
<keyword evidence="2 6" id="KW-0808">Transferase</keyword>
<evidence type="ECO:0000313" key="10">
    <source>
        <dbReference type="Proteomes" id="UP000051530"/>
    </source>
</evidence>
<dbReference type="InterPro" id="IPR001312">
    <property type="entry name" value="Hexokinase"/>
</dbReference>
<dbReference type="InterPro" id="IPR022672">
    <property type="entry name" value="Hexokinase_N"/>
</dbReference>
<dbReference type="OrthoDB" id="419537at2759"/>
<name>A0A0R0M5K8_9MICR</name>
<evidence type="ECO:0000313" key="9">
    <source>
        <dbReference type="EMBL" id="KRH94401.1"/>
    </source>
</evidence>
<proteinExistence type="inferred from homology"/>
<keyword evidence="4 6" id="KW-0418">Kinase</keyword>
<dbReference type="PRINTS" id="PR00475">
    <property type="entry name" value="HEXOKINASE"/>
</dbReference>
<dbReference type="GO" id="GO:0005536">
    <property type="term" value="F:D-glucose binding"/>
    <property type="evidence" value="ECO:0007669"/>
    <property type="project" value="InterPro"/>
</dbReference>
<protein>
    <recommendedName>
        <fullName evidence="6">Phosphotransferase</fullName>
        <ecNumber evidence="6">2.7.1.-</ecNumber>
    </recommendedName>
</protein>
<dbReference type="Proteomes" id="UP000051530">
    <property type="component" value="Unassembled WGS sequence"/>
</dbReference>
<evidence type="ECO:0000256" key="1">
    <source>
        <dbReference type="ARBA" id="ARBA00009225"/>
    </source>
</evidence>
<keyword evidence="10" id="KW-1185">Reference proteome</keyword>
<dbReference type="GO" id="GO:0005829">
    <property type="term" value="C:cytosol"/>
    <property type="evidence" value="ECO:0007669"/>
    <property type="project" value="TreeGrafter"/>
</dbReference>
<feature type="domain" description="Hexokinase N-terminal" evidence="7">
    <location>
        <begin position="52"/>
        <end position="188"/>
    </location>
</feature>
<dbReference type="PANTHER" id="PTHR19443:SF24">
    <property type="entry name" value="PHOSPHOTRANSFERASE"/>
    <property type="match status" value="1"/>
</dbReference>
<sequence>MRTSNLFEWTVNDVLTLKKNYSDCLKEGKSEKWPFMFQDTFVYDKKIKSTFHHEKLLVIDFGGTTLKLGLYEAKNGIVTEIMLPKYIKIPEKQKIEHIEAFDWVAYQISEYLGDIEEEIYGGLTFSYPIEQISINSGKVLAFEKNFHFKVDPKNKDPVAAINRALKERGYNIKIAAIANDTTATLMSVKKIEKDHRIGIVLGTGTNATFFRNDKNNKKQAINLEWAGFNSPDIKRTIYDIQLEEEMKKSGNNTTFLDRFIGGYGFFHILNMTLKDMGLIKKDLTPEDIKKHIHDDNRNNEIFQVIKNIKTRTARVLTGLLLAVVDNMEIKSDETITFILNGTIFSDPFDKKIFYTEMKRFLKFSGIKLNQIRFMRPKDASLVGMVNILLSEVLEN</sequence>
<keyword evidence="6" id="KW-0324">Glycolysis</keyword>
<dbReference type="GO" id="GO:0004340">
    <property type="term" value="F:glucokinase activity"/>
    <property type="evidence" value="ECO:0007669"/>
    <property type="project" value="TreeGrafter"/>
</dbReference>
<dbReference type="EC" id="2.7.1.-" evidence="6"/>
<comment type="caution">
    <text evidence="9">The sequence shown here is derived from an EMBL/GenBank/DDBJ whole genome shotgun (WGS) entry which is preliminary data.</text>
</comment>
<feature type="domain" description="Hexokinase C-terminal" evidence="8">
    <location>
        <begin position="196"/>
        <end position="262"/>
    </location>
</feature>
<dbReference type="GO" id="GO:0006096">
    <property type="term" value="P:glycolytic process"/>
    <property type="evidence" value="ECO:0007669"/>
    <property type="project" value="UniProtKB-UniPathway"/>
</dbReference>
<evidence type="ECO:0000256" key="6">
    <source>
        <dbReference type="RuleBase" id="RU362007"/>
    </source>
</evidence>
<reference evidence="9 10" key="1">
    <citation type="submission" date="2015-07" db="EMBL/GenBank/DDBJ databases">
        <title>The genome of Pseudoloma neurophilia, a relevant intracellular parasite of the zebrafish.</title>
        <authorList>
            <person name="Ndikumana S."/>
            <person name="Pelin A."/>
            <person name="Sanders J."/>
            <person name="Corradi N."/>
        </authorList>
    </citation>
    <scope>NUCLEOTIDE SEQUENCE [LARGE SCALE GENOMIC DNA]</scope>
    <source>
        <strain evidence="9 10">MK1</strain>
    </source>
</reference>
<dbReference type="InterPro" id="IPR022673">
    <property type="entry name" value="Hexokinase_C"/>
</dbReference>
<comment type="similarity">
    <text evidence="1 6">Belongs to the hexokinase family.</text>
</comment>
<dbReference type="CDD" id="cd24000">
    <property type="entry name" value="ASKHA_NBD_HK"/>
    <property type="match status" value="1"/>
</dbReference>
<dbReference type="Pfam" id="PF00349">
    <property type="entry name" value="Hexokinase_1"/>
    <property type="match status" value="1"/>
</dbReference>
<dbReference type="Gene3D" id="3.40.367.20">
    <property type="match status" value="1"/>
</dbReference>
<dbReference type="Pfam" id="PF03727">
    <property type="entry name" value="Hexokinase_2"/>
    <property type="match status" value="1"/>
</dbReference>
<dbReference type="PANTHER" id="PTHR19443">
    <property type="entry name" value="HEXOKINASE"/>
    <property type="match status" value="1"/>
</dbReference>
<dbReference type="EMBL" id="LGUB01000081">
    <property type="protein sequence ID" value="KRH94401.1"/>
    <property type="molecule type" value="Genomic_DNA"/>
</dbReference>
<dbReference type="GO" id="GO:0006013">
    <property type="term" value="P:mannose metabolic process"/>
    <property type="evidence" value="ECO:0007669"/>
    <property type="project" value="TreeGrafter"/>
</dbReference>
<evidence type="ECO:0000259" key="7">
    <source>
        <dbReference type="Pfam" id="PF00349"/>
    </source>
</evidence>